<dbReference type="CDD" id="cd03230">
    <property type="entry name" value="ABC_DR_subfamily_A"/>
    <property type="match status" value="1"/>
</dbReference>
<dbReference type="PANTHER" id="PTHR42939">
    <property type="entry name" value="ABC TRANSPORTER ATP-BINDING PROTEIN ALBC-RELATED"/>
    <property type="match status" value="1"/>
</dbReference>
<feature type="domain" description="ABC transporter" evidence="4">
    <location>
        <begin position="4"/>
        <end position="209"/>
    </location>
</feature>
<dbReference type="PROSITE" id="PS50893">
    <property type="entry name" value="ABC_TRANSPORTER_2"/>
    <property type="match status" value="1"/>
</dbReference>
<proteinExistence type="predicted"/>
<evidence type="ECO:0000313" key="6">
    <source>
        <dbReference type="Proteomes" id="UP000317593"/>
    </source>
</evidence>
<dbReference type="InterPro" id="IPR051782">
    <property type="entry name" value="ABC_Transporter_VariousFunc"/>
</dbReference>
<sequence>MITLQVKRLKKSFGPKNIFRDLTLEHSGSALGIAGSNGSGKSTLLKCLSGLLPPTGGTIYWIKGEEQLPPGKVRKRMGYAAPYINLYDELSSIENLQFLAKVRRQPAADQQIKEWIQRVGLESAALQPYGKLSTGQQQRLRLASALFHQPDILLLDEPGSNLDEAGQRLVTDIAADFQANDKLLVLASNSRQELALCEKVYSVEKQTFL</sequence>
<dbReference type="Gene3D" id="3.40.50.300">
    <property type="entry name" value="P-loop containing nucleotide triphosphate hydrolases"/>
    <property type="match status" value="1"/>
</dbReference>
<evidence type="ECO:0000313" key="5">
    <source>
        <dbReference type="EMBL" id="SMO76246.1"/>
    </source>
</evidence>
<keyword evidence="3" id="KW-0067">ATP-binding</keyword>
<reference evidence="5 6" key="1">
    <citation type="submission" date="2017-05" db="EMBL/GenBank/DDBJ databases">
        <authorList>
            <person name="Varghese N."/>
            <person name="Submissions S."/>
        </authorList>
    </citation>
    <scope>NUCLEOTIDE SEQUENCE [LARGE SCALE GENOMIC DNA]</scope>
    <source>
        <strain evidence="5 6">DSM 21194</strain>
    </source>
</reference>
<dbReference type="SUPFAM" id="SSF52540">
    <property type="entry name" value="P-loop containing nucleoside triphosphate hydrolases"/>
    <property type="match status" value="1"/>
</dbReference>
<dbReference type="PANTHER" id="PTHR42939:SF1">
    <property type="entry name" value="ABC TRANSPORTER ATP-BINDING PROTEIN ALBC-RELATED"/>
    <property type="match status" value="1"/>
</dbReference>
<evidence type="ECO:0000256" key="3">
    <source>
        <dbReference type="ARBA" id="ARBA00022840"/>
    </source>
</evidence>
<keyword evidence="2" id="KW-0547">Nucleotide-binding</keyword>
<evidence type="ECO:0000256" key="1">
    <source>
        <dbReference type="ARBA" id="ARBA00022448"/>
    </source>
</evidence>
<dbReference type="OrthoDB" id="9808363at2"/>
<gene>
    <name evidence="5" type="ORF">SAMN06265218_11229</name>
</gene>
<dbReference type="GO" id="GO:0016887">
    <property type="term" value="F:ATP hydrolysis activity"/>
    <property type="evidence" value="ECO:0007669"/>
    <property type="project" value="InterPro"/>
</dbReference>
<dbReference type="SMART" id="SM00382">
    <property type="entry name" value="AAA"/>
    <property type="match status" value="1"/>
</dbReference>
<protein>
    <submittedName>
        <fullName evidence="5">Heme exporter protein A</fullName>
    </submittedName>
</protein>
<dbReference type="Proteomes" id="UP000317593">
    <property type="component" value="Unassembled WGS sequence"/>
</dbReference>
<dbReference type="InterPro" id="IPR003439">
    <property type="entry name" value="ABC_transporter-like_ATP-bd"/>
</dbReference>
<dbReference type="EMBL" id="FXTH01000012">
    <property type="protein sequence ID" value="SMO76246.1"/>
    <property type="molecule type" value="Genomic_DNA"/>
</dbReference>
<keyword evidence="6" id="KW-1185">Reference proteome</keyword>
<dbReference type="Pfam" id="PF00005">
    <property type="entry name" value="ABC_tran"/>
    <property type="match status" value="1"/>
</dbReference>
<dbReference type="RefSeq" id="WP_142715080.1">
    <property type="nucleotide sequence ID" value="NZ_FXTH01000012.1"/>
</dbReference>
<evidence type="ECO:0000256" key="2">
    <source>
        <dbReference type="ARBA" id="ARBA00022741"/>
    </source>
</evidence>
<name>A0A521DX39_9BACT</name>
<dbReference type="AlphaFoldDB" id="A0A521DX39"/>
<dbReference type="InterPro" id="IPR003593">
    <property type="entry name" value="AAA+_ATPase"/>
</dbReference>
<dbReference type="InterPro" id="IPR027417">
    <property type="entry name" value="P-loop_NTPase"/>
</dbReference>
<keyword evidence="1" id="KW-0813">Transport</keyword>
<accession>A0A521DX39</accession>
<dbReference type="GO" id="GO:0005524">
    <property type="term" value="F:ATP binding"/>
    <property type="evidence" value="ECO:0007669"/>
    <property type="project" value="UniProtKB-KW"/>
</dbReference>
<organism evidence="5 6">
    <name type="scientific">Fodinibius sediminis</name>
    <dbReference type="NCBI Taxonomy" id="1214077"/>
    <lineage>
        <taxon>Bacteria</taxon>
        <taxon>Pseudomonadati</taxon>
        <taxon>Balneolota</taxon>
        <taxon>Balneolia</taxon>
        <taxon>Balneolales</taxon>
        <taxon>Balneolaceae</taxon>
        <taxon>Fodinibius</taxon>
    </lineage>
</organism>
<evidence type="ECO:0000259" key="4">
    <source>
        <dbReference type="PROSITE" id="PS50893"/>
    </source>
</evidence>